<reference evidence="6" key="2">
    <citation type="journal article" date="2023" name="IMA Fungus">
        <title>Comparative genomic study of the Penicillium genus elucidates a diverse pangenome and 15 lateral gene transfer events.</title>
        <authorList>
            <person name="Petersen C."/>
            <person name="Sorensen T."/>
            <person name="Nielsen M.R."/>
            <person name="Sondergaard T.E."/>
            <person name="Sorensen J.L."/>
            <person name="Fitzpatrick D.A."/>
            <person name="Frisvad J.C."/>
            <person name="Nielsen K.L."/>
        </authorList>
    </citation>
    <scope>NUCLEOTIDE SEQUENCE</scope>
    <source>
        <strain evidence="6">IBT 29864</strain>
    </source>
</reference>
<dbReference type="GeneID" id="81432458"/>
<reference evidence="6" key="1">
    <citation type="submission" date="2022-11" db="EMBL/GenBank/DDBJ databases">
        <authorList>
            <person name="Petersen C."/>
        </authorList>
    </citation>
    <scope>NUCLEOTIDE SEQUENCE</scope>
    <source>
        <strain evidence="6">IBT 29864</strain>
    </source>
</reference>
<dbReference type="GO" id="GO:0046872">
    <property type="term" value="F:metal ion binding"/>
    <property type="evidence" value="ECO:0007669"/>
    <property type="project" value="UniProtKB-KW"/>
</dbReference>
<proteinExistence type="predicted"/>
<evidence type="ECO:0000256" key="5">
    <source>
        <dbReference type="ARBA" id="ARBA00023242"/>
    </source>
</evidence>
<keyword evidence="5" id="KW-0539">Nucleus</keyword>
<sequence length="238" mass="27035">MIRDYQQMRVLCGPEDEDMMRVNILANESEQQRLLRLLQSMRMLNENQDSEKLAHRSLLIEIMSMHLFAPFEQIEIAAGREGHDEAKTAYLSAQSWSHRCQARQAVWNAGQAVRYLREILSAQFTAFHAVLAYQASLCLWMYGTITAQCPPDDGPSSASARCFLDTDEIVKSQQWVNLNRGIPAIYKVVSDQATSQGTQIPLSSTREVMMCLRELLQYKVSEHGTNALTSAVDRNYVN</sequence>
<dbReference type="OrthoDB" id="40579at2759"/>
<accession>A0A9W9VTV7</accession>
<keyword evidence="4" id="KW-0804">Transcription</keyword>
<keyword evidence="3" id="KW-0805">Transcription regulation</keyword>
<dbReference type="Proteomes" id="UP001147782">
    <property type="component" value="Unassembled WGS sequence"/>
</dbReference>
<evidence type="ECO:0000313" key="6">
    <source>
        <dbReference type="EMBL" id="KAJ5389282.1"/>
    </source>
</evidence>
<dbReference type="PANTHER" id="PTHR47660:SF2">
    <property type="entry name" value="TRANSCRIPTION FACTOR WITH C2H2 AND ZN(2)-CYS(6) DNA BINDING DOMAIN (EUROFUNG)"/>
    <property type="match status" value="1"/>
</dbReference>
<comment type="caution">
    <text evidence="6">The sequence shown here is derived from an EMBL/GenBank/DDBJ whole genome shotgun (WGS) entry which is preliminary data.</text>
</comment>
<evidence type="ECO:0000313" key="7">
    <source>
        <dbReference type="Proteomes" id="UP001147782"/>
    </source>
</evidence>
<dbReference type="AlphaFoldDB" id="A0A9W9VTV7"/>
<organism evidence="6 7">
    <name type="scientific">Penicillium cataractarum</name>
    <dbReference type="NCBI Taxonomy" id="2100454"/>
    <lineage>
        <taxon>Eukaryota</taxon>
        <taxon>Fungi</taxon>
        <taxon>Dikarya</taxon>
        <taxon>Ascomycota</taxon>
        <taxon>Pezizomycotina</taxon>
        <taxon>Eurotiomycetes</taxon>
        <taxon>Eurotiomycetidae</taxon>
        <taxon>Eurotiales</taxon>
        <taxon>Aspergillaceae</taxon>
        <taxon>Penicillium</taxon>
    </lineage>
</organism>
<protein>
    <recommendedName>
        <fullName evidence="8">Transcription factor domain-containing protein</fullName>
    </recommendedName>
</protein>
<name>A0A9W9VTV7_9EURO</name>
<dbReference type="PANTHER" id="PTHR47660">
    <property type="entry name" value="TRANSCRIPTION FACTOR WITH C2H2 AND ZN(2)-CYS(6) DNA BINDING DOMAIN (EUROFUNG)-RELATED-RELATED"/>
    <property type="match status" value="1"/>
</dbReference>
<dbReference type="RefSeq" id="XP_056560010.1">
    <property type="nucleotide sequence ID" value="XM_056693281.1"/>
</dbReference>
<keyword evidence="2" id="KW-0862">Zinc</keyword>
<keyword evidence="1" id="KW-0479">Metal-binding</keyword>
<evidence type="ECO:0008006" key="8">
    <source>
        <dbReference type="Google" id="ProtNLM"/>
    </source>
</evidence>
<evidence type="ECO:0000256" key="1">
    <source>
        <dbReference type="ARBA" id="ARBA00022723"/>
    </source>
</evidence>
<dbReference type="EMBL" id="JAPZBS010000001">
    <property type="protein sequence ID" value="KAJ5389282.1"/>
    <property type="molecule type" value="Genomic_DNA"/>
</dbReference>
<evidence type="ECO:0000256" key="4">
    <source>
        <dbReference type="ARBA" id="ARBA00023163"/>
    </source>
</evidence>
<evidence type="ECO:0000256" key="3">
    <source>
        <dbReference type="ARBA" id="ARBA00023015"/>
    </source>
</evidence>
<keyword evidence="7" id="KW-1185">Reference proteome</keyword>
<evidence type="ECO:0000256" key="2">
    <source>
        <dbReference type="ARBA" id="ARBA00022833"/>
    </source>
</evidence>
<gene>
    <name evidence="6" type="ORF">N7496_000350</name>
</gene>